<feature type="binding site" evidence="15">
    <location>
        <position position="569"/>
    </location>
    <ligand>
        <name>[4Fe-4S] cluster</name>
        <dbReference type="ChEBI" id="CHEBI:49883"/>
        <label>2</label>
    </ligand>
</feature>
<dbReference type="CDD" id="cd07034">
    <property type="entry name" value="TPP_PYR_PFOR_IOR-alpha_like"/>
    <property type="match status" value="1"/>
</dbReference>
<evidence type="ECO:0000256" key="10">
    <source>
        <dbReference type="ARBA" id="ARBA00023004"/>
    </source>
</evidence>
<dbReference type="EMBL" id="DVMM01000186">
    <property type="protein sequence ID" value="HIU30306.1"/>
    <property type="molecule type" value="Genomic_DNA"/>
</dbReference>
<reference evidence="17" key="2">
    <citation type="journal article" date="2021" name="PeerJ">
        <title>Extensive microbial diversity within the chicken gut microbiome revealed by metagenomics and culture.</title>
        <authorList>
            <person name="Gilroy R."/>
            <person name="Ravi A."/>
            <person name="Getino M."/>
            <person name="Pursley I."/>
            <person name="Horton D.L."/>
            <person name="Alikhan N.F."/>
            <person name="Baker D."/>
            <person name="Gharbi K."/>
            <person name="Hall N."/>
            <person name="Watson M."/>
            <person name="Adriaenssens E.M."/>
            <person name="Foster-Nyarko E."/>
            <person name="Jarju S."/>
            <person name="Secka A."/>
            <person name="Antonio M."/>
            <person name="Oren A."/>
            <person name="Chaudhuri R.R."/>
            <person name="La Ragione R."/>
            <person name="Hildebrand F."/>
            <person name="Pallen M.J."/>
        </authorList>
    </citation>
    <scope>NUCLEOTIDE SEQUENCE</scope>
    <source>
        <strain evidence="17">CHK195-4489</strain>
    </source>
</reference>
<keyword evidence="9 14" id="KW-0560">Oxidoreductase</keyword>
<feature type="domain" description="4Fe-4S ferredoxin-type" evidence="16">
    <location>
        <begin position="554"/>
        <end position="582"/>
    </location>
</feature>
<dbReference type="CDD" id="cd02008">
    <property type="entry name" value="TPP_IOR_alpha"/>
    <property type="match status" value="1"/>
</dbReference>
<keyword evidence="8 14" id="KW-0249">Electron transport</keyword>
<gene>
    <name evidence="17" type="primary">iorA</name>
    <name evidence="17" type="ORF">IAD50_08440</name>
</gene>
<feature type="binding site" evidence="15">
    <location>
        <position position="573"/>
    </location>
    <ligand>
        <name>[4Fe-4S] cluster</name>
        <dbReference type="ChEBI" id="CHEBI:49883"/>
        <label>1</label>
    </ligand>
</feature>
<dbReference type="Pfam" id="PF01855">
    <property type="entry name" value="POR_N"/>
    <property type="match status" value="1"/>
</dbReference>
<evidence type="ECO:0000256" key="6">
    <source>
        <dbReference type="ARBA" id="ARBA00022485"/>
    </source>
</evidence>
<feature type="binding site" evidence="15">
    <location>
        <position position="563"/>
    </location>
    <ligand>
        <name>[4Fe-4S] cluster</name>
        <dbReference type="ChEBI" id="CHEBI:49883"/>
        <label>2</label>
    </ligand>
</feature>
<comment type="caution">
    <text evidence="17">The sequence shown here is derived from an EMBL/GenBank/DDBJ whole genome shotgun (WGS) entry which is preliminary data.</text>
</comment>
<proteinExistence type="predicted"/>
<dbReference type="GO" id="GO:0043805">
    <property type="term" value="F:indolepyruvate ferredoxin oxidoreductase activity"/>
    <property type="evidence" value="ECO:0007669"/>
    <property type="project" value="UniProtKB-UniRule"/>
</dbReference>
<accession>A0A9D1LAU0</accession>
<feature type="binding site" evidence="15">
    <location>
        <position position="566"/>
    </location>
    <ligand>
        <name>[4Fe-4S] cluster</name>
        <dbReference type="ChEBI" id="CHEBI:49883"/>
        <label>2</label>
    </ligand>
</feature>
<feature type="binding site" evidence="15">
    <location>
        <position position="541"/>
    </location>
    <ligand>
        <name>[4Fe-4S] cluster</name>
        <dbReference type="ChEBI" id="CHEBI:49883"/>
        <label>1</label>
    </ligand>
</feature>
<dbReference type="InterPro" id="IPR017721">
    <property type="entry name" value="IorA"/>
</dbReference>
<protein>
    <recommendedName>
        <fullName evidence="4 14">Indolepyruvate oxidoreductase subunit IorA</fullName>
        <shortName evidence="14">IOR</shortName>
        <ecNumber evidence="3 14">1.2.7.8</ecNumber>
    </recommendedName>
    <alternativeName>
        <fullName evidence="12 14">Indolepyruvate ferredoxin oxidoreductase subunit alpha</fullName>
    </alternativeName>
</protein>
<sequence>MKKLLLGNEAVARGAWEAGVGVVSSYPGTPSTEITENIAKYDDVFSEWAPNEKVAMEVAIGASVAGTRAMCCMKHVGLNVAADPLFTAAYTGVNAGLVIVVADDPGMHSSQNEQDSRFYALSAHVPMLEPSDSEECREYTKRAFALSEAFDTPVILRLTTRIAHARSLTEQEERTAPEKKPYRKDVMKYVMMPGMAKKRHIVLEDRMEKLRAFSGAGAEGINRAEYRDLSLGIVTSGISYQYAREVFPNASILKLGMVYPLPDRLIAEFADRVDRLLVIEELEPFIENHLLQMGIRKAEGKKYFTNQGELNTTIIRKRYLGESLPAAEPAEPTETPARPPVLCPGCPHRGVFYVLSNMKVRVSGDIGCYTLGAMKPYEAVDTCVCMGASVSMAHGMDKAGLQSGEKLPTVAVIGDSTFIHSGITGLIDIVYNKGASTVIILDNSITGMTGHQQNPTTGFTIKGEPAPAVNLVKLAEAVGVRRIRVEDPFDMKKFRAAVREELEADEPSVIIAQRPCALLKTVKYGAPVRIDEDRCRKCGSCMRLGCPAIFTENGAYKIDRSICLGCRLCEQMCAFGAIGKDE</sequence>
<keyword evidence="11 14" id="KW-0411">Iron-sulfur</keyword>
<evidence type="ECO:0000256" key="4">
    <source>
        <dbReference type="ARBA" id="ARBA00017710"/>
    </source>
</evidence>
<evidence type="ECO:0000256" key="2">
    <source>
        <dbReference type="ARBA" id="ARBA00011238"/>
    </source>
</evidence>
<dbReference type="NCBIfam" id="TIGR03336">
    <property type="entry name" value="IOR_alpha"/>
    <property type="match status" value="1"/>
</dbReference>
<dbReference type="SUPFAM" id="SSF52518">
    <property type="entry name" value="Thiamin diphosphate-binding fold (THDP-binding)"/>
    <property type="match status" value="2"/>
</dbReference>
<dbReference type="InterPro" id="IPR002880">
    <property type="entry name" value="Pyrv_Fd/Flavodoxin_OxRdtase_N"/>
</dbReference>
<dbReference type="InterPro" id="IPR017896">
    <property type="entry name" value="4Fe4S_Fe-S-bd"/>
</dbReference>
<dbReference type="PANTHER" id="PTHR43710">
    <property type="entry name" value="2-HYDROXYACYL-COA LYASE"/>
    <property type="match status" value="1"/>
</dbReference>
<keyword evidence="7 14" id="KW-0479">Metal-binding</keyword>
<dbReference type="InterPro" id="IPR009014">
    <property type="entry name" value="Transketo_C/PFOR_II"/>
</dbReference>
<organism evidence="17 18">
    <name type="scientific">Candidatus Egerieisoma faecipullorum</name>
    <dbReference type="NCBI Taxonomy" id="2840963"/>
    <lineage>
        <taxon>Bacteria</taxon>
        <taxon>Bacillati</taxon>
        <taxon>Bacillota</taxon>
        <taxon>Clostridia</taxon>
        <taxon>Eubacteriales</taxon>
        <taxon>Clostridiaceae</taxon>
        <taxon>Clostridiaceae incertae sedis</taxon>
        <taxon>Candidatus Egerieisoma</taxon>
    </lineage>
</organism>
<keyword evidence="6 14" id="KW-0004">4Fe-4S</keyword>
<evidence type="ECO:0000256" key="5">
    <source>
        <dbReference type="ARBA" id="ARBA00022448"/>
    </source>
</evidence>
<evidence type="ECO:0000256" key="14">
    <source>
        <dbReference type="PIRNR" id="PIRNR006439"/>
    </source>
</evidence>
<comment type="function">
    <text evidence="1 14">Catalyzes the ferredoxin-dependent oxidative decarboxylation of arylpyruvates.</text>
</comment>
<dbReference type="FunFam" id="3.40.50.970:FF:000039">
    <property type="entry name" value="Indolepyruvate oxidoreductase subunit IorA"/>
    <property type="match status" value="1"/>
</dbReference>
<dbReference type="Gene3D" id="3.30.70.20">
    <property type="match status" value="1"/>
</dbReference>
<comment type="subunit">
    <text evidence="2">Heterodimer of the IorA and IorB subunits.</text>
</comment>
<dbReference type="PROSITE" id="PS51379">
    <property type="entry name" value="4FE4S_FER_2"/>
    <property type="match status" value="2"/>
</dbReference>
<evidence type="ECO:0000259" key="16">
    <source>
        <dbReference type="PROSITE" id="PS51379"/>
    </source>
</evidence>
<evidence type="ECO:0000256" key="15">
    <source>
        <dbReference type="PIRSR" id="PIRSR006439-50"/>
    </source>
</evidence>
<feature type="domain" description="4Fe-4S ferredoxin-type" evidence="16">
    <location>
        <begin position="526"/>
        <end position="547"/>
    </location>
</feature>
<dbReference type="GO" id="GO:0046872">
    <property type="term" value="F:metal ion binding"/>
    <property type="evidence" value="ECO:0007669"/>
    <property type="project" value="UniProtKB-UniRule"/>
</dbReference>
<evidence type="ECO:0000256" key="11">
    <source>
        <dbReference type="ARBA" id="ARBA00023014"/>
    </source>
</evidence>
<comment type="cofactor">
    <cofactor evidence="14 15">
        <name>[4Fe-4S] cluster</name>
        <dbReference type="ChEBI" id="CHEBI:49883"/>
    </cofactor>
    <text evidence="14 15">Binds 2 [4Fe-4S] clusters. In this family the first cluster has a non-standard and varying [4Fe-4S] binding motif CX(2)CX(2)CX(4-5)CP.</text>
</comment>
<dbReference type="Pfam" id="PF02775">
    <property type="entry name" value="TPP_enzyme_C"/>
    <property type="match status" value="1"/>
</dbReference>
<feature type="binding site" evidence="15">
    <location>
        <position position="535"/>
    </location>
    <ligand>
        <name>[4Fe-4S] cluster</name>
        <dbReference type="ChEBI" id="CHEBI:49883"/>
        <label>1</label>
    </ligand>
</feature>
<dbReference type="InterPro" id="IPR011766">
    <property type="entry name" value="TPP_enzyme_TPP-bd"/>
</dbReference>
<dbReference type="SUPFAM" id="SSF54862">
    <property type="entry name" value="4Fe-4S ferredoxins"/>
    <property type="match status" value="1"/>
</dbReference>
<evidence type="ECO:0000256" key="7">
    <source>
        <dbReference type="ARBA" id="ARBA00022723"/>
    </source>
</evidence>
<evidence type="ECO:0000256" key="12">
    <source>
        <dbReference type="ARBA" id="ARBA00030514"/>
    </source>
</evidence>
<keyword evidence="10 14" id="KW-0408">Iron</keyword>
<dbReference type="PANTHER" id="PTHR43710:SF5">
    <property type="entry name" value="INDOLEPYRUVATE FERREDOXIN OXIDOREDUCTASE ALPHA SUBUNIT"/>
    <property type="match status" value="1"/>
</dbReference>
<evidence type="ECO:0000256" key="1">
    <source>
        <dbReference type="ARBA" id="ARBA00002995"/>
    </source>
</evidence>
<dbReference type="GO" id="GO:0030976">
    <property type="term" value="F:thiamine pyrophosphate binding"/>
    <property type="evidence" value="ECO:0007669"/>
    <property type="project" value="InterPro"/>
</dbReference>
<evidence type="ECO:0000256" key="13">
    <source>
        <dbReference type="ARBA" id="ARBA00048332"/>
    </source>
</evidence>
<evidence type="ECO:0000256" key="3">
    <source>
        <dbReference type="ARBA" id="ARBA00012812"/>
    </source>
</evidence>
<evidence type="ECO:0000256" key="8">
    <source>
        <dbReference type="ARBA" id="ARBA00022982"/>
    </source>
</evidence>
<reference evidence="17" key="1">
    <citation type="submission" date="2020-10" db="EMBL/GenBank/DDBJ databases">
        <authorList>
            <person name="Gilroy R."/>
        </authorList>
    </citation>
    <scope>NUCLEOTIDE SEQUENCE</scope>
    <source>
        <strain evidence="17">CHK195-4489</strain>
    </source>
</reference>
<keyword evidence="5 14" id="KW-0813">Transport</keyword>
<feature type="binding site" evidence="15">
    <location>
        <position position="538"/>
    </location>
    <ligand>
        <name>[4Fe-4S] cluster</name>
        <dbReference type="ChEBI" id="CHEBI:49883"/>
        <label>1</label>
    </ligand>
</feature>
<feature type="binding site" evidence="15">
    <location>
        <position position="546"/>
    </location>
    <ligand>
        <name>[4Fe-4S] cluster</name>
        <dbReference type="ChEBI" id="CHEBI:49883"/>
        <label>2</label>
    </ligand>
</feature>
<name>A0A9D1LAU0_9CLOT</name>
<dbReference type="GO" id="GO:0051539">
    <property type="term" value="F:4 iron, 4 sulfur cluster binding"/>
    <property type="evidence" value="ECO:0007669"/>
    <property type="project" value="UniProtKB-UniRule"/>
</dbReference>
<dbReference type="Proteomes" id="UP000824089">
    <property type="component" value="Unassembled WGS sequence"/>
</dbReference>
<dbReference type="Gene3D" id="3.40.50.970">
    <property type="match status" value="2"/>
</dbReference>
<dbReference type="EC" id="1.2.7.8" evidence="3 14"/>
<evidence type="ECO:0000256" key="9">
    <source>
        <dbReference type="ARBA" id="ARBA00023002"/>
    </source>
</evidence>
<evidence type="ECO:0000313" key="18">
    <source>
        <dbReference type="Proteomes" id="UP000824089"/>
    </source>
</evidence>
<comment type="catalytic activity">
    <reaction evidence="13 14">
        <text>indole-3-pyruvate + 2 oxidized [2Fe-2S]-[ferredoxin] + CoA = (indol-3-yl)acetyl-CoA + 2 reduced [2Fe-2S]-[ferredoxin] + CO2 + H(+)</text>
        <dbReference type="Rhea" id="RHEA:12645"/>
        <dbReference type="Rhea" id="RHEA-COMP:10000"/>
        <dbReference type="Rhea" id="RHEA-COMP:10001"/>
        <dbReference type="ChEBI" id="CHEBI:15378"/>
        <dbReference type="ChEBI" id="CHEBI:16526"/>
        <dbReference type="ChEBI" id="CHEBI:17640"/>
        <dbReference type="ChEBI" id="CHEBI:33737"/>
        <dbReference type="ChEBI" id="CHEBI:33738"/>
        <dbReference type="ChEBI" id="CHEBI:57271"/>
        <dbReference type="ChEBI" id="CHEBI:57287"/>
        <dbReference type="EC" id="1.2.7.8"/>
    </reaction>
</comment>
<dbReference type="InterPro" id="IPR029061">
    <property type="entry name" value="THDP-binding"/>
</dbReference>
<dbReference type="AlphaFoldDB" id="A0A9D1LAU0"/>
<dbReference type="PIRSF" id="PIRSF006439">
    <property type="entry name" value="Indolepyruvate_ferr_oxidored"/>
    <property type="match status" value="1"/>
</dbReference>
<evidence type="ECO:0000313" key="17">
    <source>
        <dbReference type="EMBL" id="HIU30306.1"/>
    </source>
</evidence>
<dbReference type="InterPro" id="IPR045025">
    <property type="entry name" value="HACL1-like"/>
</dbReference>
<dbReference type="SUPFAM" id="SSF52922">
    <property type="entry name" value="TK C-terminal domain-like"/>
    <property type="match status" value="1"/>
</dbReference>